<dbReference type="GO" id="GO:1901137">
    <property type="term" value="P:carbohydrate derivative biosynthetic process"/>
    <property type="evidence" value="ECO:0007669"/>
    <property type="project" value="UniProtKB-ARBA"/>
</dbReference>
<sequence>MKIGIVCPYDWDVPGGVQFHIRDLAEHLIALGHEVSVLAPAEDESALPPYVVSAGRAVAVPYNGSVARLSFGLLSAARVRRWLNDGRFDILHVHEPASPSLSMLAAWSASGPMVGTFHTSNPRSRAMIAASPILQPSLEKMSARIAVSEYARRTLVEHLGGDAVVIPNGVDVGFFASAEPDPRWQGGALDGGPGTIGFIGRINEPRKGLPTLLAALPKILAERPGVRLLVAGKGDEEEAVADLAPEVRAQVEFLGMVSDRDKARLLRSVDLYVAPNTGGESFGIILVEAMSAGAPVLASDLDAFKQVLDGGDAGELFPVEDSAALADAALRLLADPDRLKKLREAASRHVRRFDWETVGAEILSVYETVTDGMPPVAEDERLGWRERLGLTRD</sequence>
<keyword evidence="2 4" id="KW-0808">Transferase</keyword>
<evidence type="ECO:0000313" key="4">
    <source>
        <dbReference type="EMBL" id="TWE20964.1"/>
    </source>
</evidence>
<dbReference type="InterPro" id="IPR050194">
    <property type="entry name" value="Glycosyltransferase_grp1"/>
</dbReference>
<dbReference type="CDD" id="cd03801">
    <property type="entry name" value="GT4_PimA-like"/>
    <property type="match status" value="1"/>
</dbReference>
<dbReference type="InterPro" id="IPR028098">
    <property type="entry name" value="Glyco_trans_4-like_N"/>
</dbReference>
<protein>
    <submittedName>
        <fullName evidence="4">Phosphatidylinositol alpha-mannosyltransferase</fullName>
    </submittedName>
</protein>
<dbReference type="RefSeq" id="WP_145795642.1">
    <property type="nucleotide sequence ID" value="NZ_BAAABR010000047.1"/>
</dbReference>
<evidence type="ECO:0000256" key="2">
    <source>
        <dbReference type="ARBA" id="ARBA00022679"/>
    </source>
</evidence>
<organism evidence="4 5">
    <name type="scientific">Kitasatospora atroaurantiaca</name>
    <dbReference type="NCBI Taxonomy" id="285545"/>
    <lineage>
        <taxon>Bacteria</taxon>
        <taxon>Bacillati</taxon>
        <taxon>Actinomycetota</taxon>
        <taxon>Actinomycetes</taxon>
        <taxon>Kitasatosporales</taxon>
        <taxon>Streptomycetaceae</taxon>
        <taxon>Kitasatospora</taxon>
    </lineage>
</organism>
<keyword evidence="5" id="KW-1185">Reference proteome</keyword>
<name>A0A561EZC9_9ACTN</name>
<dbReference type="PANTHER" id="PTHR45947">
    <property type="entry name" value="SULFOQUINOVOSYL TRANSFERASE SQD2"/>
    <property type="match status" value="1"/>
</dbReference>
<accession>A0A561EZC9</accession>
<dbReference type="AlphaFoldDB" id="A0A561EZC9"/>
<gene>
    <name evidence="4" type="ORF">FB465_6131</name>
</gene>
<keyword evidence="1 4" id="KW-0328">Glycosyltransferase</keyword>
<evidence type="ECO:0000313" key="5">
    <source>
        <dbReference type="Proteomes" id="UP000318416"/>
    </source>
</evidence>
<dbReference type="PANTHER" id="PTHR45947:SF3">
    <property type="entry name" value="SULFOQUINOVOSYL TRANSFERASE SQD2"/>
    <property type="match status" value="1"/>
</dbReference>
<dbReference type="SUPFAM" id="SSF53756">
    <property type="entry name" value="UDP-Glycosyltransferase/glycogen phosphorylase"/>
    <property type="match status" value="1"/>
</dbReference>
<dbReference type="Gene3D" id="3.40.50.2000">
    <property type="entry name" value="Glycogen Phosphorylase B"/>
    <property type="match status" value="2"/>
</dbReference>
<evidence type="ECO:0000259" key="3">
    <source>
        <dbReference type="Pfam" id="PF13439"/>
    </source>
</evidence>
<dbReference type="Pfam" id="PF13439">
    <property type="entry name" value="Glyco_transf_4"/>
    <property type="match status" value="1"/>
</dbReference>
<dbReference type="EMBL" id="VIVR01000001">
    <property type="protein sequence ID" value="TWE20964.1"/>
    <property type="molecule type" value="Genomic_DNA"/>
</dbReference>
<proteinExistence type="predicted"/>
<dbReference type="GO" id="GO:0016757">
    <property type="term" value="F:glycosyltransferase activity"/>
    <property type="evidence" value="ECO:0007669"/>
    <property type="project" value="UniProtKB-KW"/>
</dbReference>
<reference evidence="4 5" key="1">
    <citation type="submission" date="2019-06" db="EMBL/GenBank/DDBJ databases">
        <title>Sequencing the genomes of 1000 actinobacteria strains.</title>
        <authorList>
            <person name="Klenk H.-P."/>
        </authorList>
    </citation>
    <scope>NUCLEOTIDE SEQUENCE [LARGE SCALE GENOMIC DNA]</scope>
    <source>
        <strain evidence="4 5">DSM 41649</strain>
    </source>
</reference>
<dbReference type="OrthoDB" id="5240531at2"/>
<comment type="caution">
    <text evidence="4">The sequence shown here is derived from an EMBL/GenBank/DDBJ whole genome shotgun (WGS) entry which is preliminary data.</text>
</comment>
<dbReference type="Pfam" id="PF13692">
    <property type="entry name" value="Glyco_trans_1_4"/>
    <property type="match status" value="1"/>
</dbReference>
<dbReference type="Proteomes" id="UP000318416">
    <property type="component" value="Unassembled WGS sequence"/>
</dbReference>
<evidence type="ECO:0000256" key="1">
    <source>
        <dbReference type="ARBA" id="ARBA00022676"/>
    </source>
</evidence>
<feature type="domain" description="Glycosyltransferase subfamily 4-like N-terminal" evidence="3">
    <location>
        <begin position="14"/>
        <end position="172"/>
    </location>
</feature>